<evidence type="ECO:0000313" key="3">
    <source>
        <dbReference type="Proteomes" id="UP000617145"/>
    </source>
</evidence>
<proteinExistence type="predicted"/>
<comment type="caution">
    <text evidence="2">The sequence shown here is derived from an EMBL/GenBank/DDBJ whole genome shotgun (WGS) entry which is preliminary data.</text>
</comment>
<dbReference type="Proteomes" id="UP000617145">
    <property type="component" value="Unassembled WGS sequence"/>
</dbReference>
<reference evidence="2" key="2">
    <citation type="submission" date="2020-09" db="EMBL/GenBank/DDBJ databases">
        <authorList>
            <person name="Sun Q."/>
            <person name="Zhou Y."/>
        </authorList>
    </citation>
    <scope>NUCLEOTIDE SEQUENCE</scope>
    <source>
        <strain evidence="2">CGMCC 1.15762</strain>
    </source>
</reference>
<dbReference type="EMBL" id="BMJV01000007">
    <property type="protein sequence ID" value="GGG80967.1"/>
    <property type="molecule type" value="Genomic_DNA"/>
</dbReference>
<feature type="signal peptide" evidence="1">
    <location>
        <begin position="1"/>
        <end position="20"/>
    </location>
</feature>
<keyword evidence="1" id="KW-0732">Signal</keyword>
<organism evidence="2 3">
    <name type="scientific">Salipiger pallidus</name>
    <dbReference type="NCBI Taxonomy" id="1775170"/>
    <lineage>
        <taxon>Bacteria</taxon>
        <taxon>Pseudomonadati</taxon>
        <taxon>Pseudomonadota</taxon>
        <taxon>Alphaproteobacteria</taxon>
        <taxon>Rhodobacterales</taxon>
        <taxon>Roseobacteraceae</taxon>
        <taxon>Salipiger</taxon>
    </lineage>
</organism>
<dbReference type="RefSeq" id="WP_188791348.1">
    <property type="nucleotide sequence ID" value="NZ_BMJV01000007.1"/>
</dbReference>
<reference evidence="2" key="1">
    <citation type="journal article" date="2014" name="Int. J. Syst. Evol. Microbiol.">
        <title>Complete genome sequence of Corynebacterium casei LMG S-19264T (=DSM 44701T), isolated from a smear-ripened cheese.</title>
        <authorList>
            <consortium name="US DOE Joint Genome Institute (JGI-PGF)"/>
            <person name="Walter F."/>
            <person name="Albersmeier A."/>
            <person name="Kalinowski J."/>
            <person name="Ruckert C."/>
        </authorList>
    </citation>
    <scope>NUCLEOTIDE SEQUENCE</scope>
    <source>
        <strain evidence="2">CGMCC 1.15762</strain>
    </source>
</reference>
<sequence length="83" mass="8780">MFRLTVLTVAATFASVAAFAATEVMMAPEADVIRIEVSQDELAGCQEDLRALESRDPVADDGTPLFFGGADDMPGTVCVLRDA</sequence>
<feature type="chain" id="PRO_5035263824" evidence="1">
    <location>
        <begin position="21"/>
        <end position="83"/>
    </location>
</feature>
<evidence type="ECO:0000313" key="2">
    <source>
        <dbReference type="EMBL" id="GGG80967.1"/>
    </source>
</evidence>
<dbReference type="AlphaFoldDB" id="A0A8J2ZMH6"/>
<protein>
    <submittedName>
        <fullName evidence="2">Uncharacterized protein</fullName>
    </submittedName>
</protein>
<name>A0A8J2ZMH6_9RHOB</name>
<keyword evidence="3" id="KW-1185">Reference proteome</keyword>
<accession>A0A8J2ZMH6</accession>
<evidence type="ECO:0000256" key="1">
    <source>
        <dbReference type="SAM" id="SignalP"/>
    </source>
</evidence>
<gene>
    <name evidence="2" type="ORF">GCM10011415_33050</name>
</gene>